<reference evidence="2" key="1">
    <citation type="submission" date="2017-02" db="EMBL/GenBank/DDBJ databases">
        <title>Delineation of Paenibacillus larvae strains originating from foulbrood outbreaks.</title>
        <authorList>
            <person name="Beims H."/>
            <person name="Bunk B."/>
            <person name="Sproeer C."/>
            <person name="Mohr K.I."/>
            <person name="Pradella S."/>
            <person name="Guenther G."/>
            <person name="Rohde M."/>
            <person name="von der Ohe W."/>
            <person name="Steinert M."/>
        </authorList>
    </citation>
    <scope>NUCLEOTIDE SEQUENCE [LARGE SCALE GENOMIC DNA]</scope>
    <source>
        <strain evidence="2">Eric_III</strain>
    </source>
</reference>
<protein>
    <submittedName>
        <fullName evidence="1">Uncharacterized protein</fullName>
    </submittedName>
</protein>
<proteinExistence type="predicted"/>
<organism evidence="1 2">
    <name type="scientific">Paenibacillus larvae subsp. larvae</name>
    <dbReference type="NCBI Taxonomy" id="147375"/>
    <lineage>
        <taxon>Bacteria</taxon>
        <taxon>Bacillati</taxon>
        <taxon>Bacillota</taxon>
        <taxon>Bacilli</taxon>
        <taxon>Bacillales</taxon>
        <taxon>Paenibacillaceae</taxon>
        <taxon>Paenibacillus</taxon>
    </lineage>
</organism>
<accession>A0A2L1UI73</accession>
<evidence type="ECO:0000313" key="1">
    <source>
        <dbReference type="EMBL" id="AVF28146.1"/>
    </source>
</evidence>
<dbReference type="STRING" id="147375.BXP28_13645"/>
<gene>
    <name evidence="1" type="ORF">ERICIII_04066</name>
</gene>
<evidence type="ECO:0000313" key="2">
    <source>
        <dbReference type="Proteomes" id="UP000239833"/>
    </source>
</evidence>
<sequence length="253" mass="29370">MSEQDISFLDAGKITGKHEEFSSPLERRADNVGYVESPNVTPLNIMQSLKGMLTEEEELTFMNILFSSSATIRAGNFGLSRREVEKQLRISEQDEKFFSFLQRVNQAVSRYFQVIYDEKRDQVVAMMRIPARAARSTLSKESLAILLFIFYQQEVLQHEFTLFDQLLDAFGHETTKANQRLLLNIDPLKKIGAVEEYDTNSQEKAYQLTAIGVHMFSDSFLRRTVEFSQSNQLNKEEVLKFFKRYNLYQEGIE</sequence>
<dbReference type="AlphaFoldDB" id="A0A2L1UI73"/>
<dbReference type="EMBL" id="CP019655">
    <property type="protein sequence ID" value="AVF28146.1"/>
    <property type="molecule type" value="Genomic_DNA"/>
</dbReference>
<dbReference type="Proteomes" id="UP000239833">
    <property type="component" value="Chromosome"/>
</dbReference>
<name>A0A2L1UI73_9BACL</name>